<evidence type="ECO:0000313" key="7">
    <source>
        <dbReference type="Proteomes" id="UP000252139"/>
    </source>
</evidence>
<dbReference type="FunFam" id="1.10.8.270:FF:000026">
    <property type="entry name" value="TBC (Tre-2/Bub2/Cdc16) domain family"/>
    <property type="match status" value="1"/>
</dbReference>
<dbReference type="InterPro" id="IPR001895">
    <property type="entry name" value="RASGEF_cat_dom"/>
</dbReference>
<dbReference type="PANTHER" id="PTHR47219:SF20">
    <property type="entry name" value="TBC1 DOMAIN FAMILY MEMBER 2B"/>
    <property type="match status" value="1"/>
</dbReference>
<feature type="compositionally biased region" description="Basic residues" evidence="2">
    <location>
        <begin position="917"/>
        <end position="933"/>
    </location>
</feature>
<dbReference type="GO" id="GO:0007264">
    <property type="term" value="P:small GTPase-mediated signal transduction"/>
    <property type="evidence" value="ECO:0007669"/>
    <property type="project" value="InterPro"/>
</dbReference>
<dbReference type="CDD" id="cd06224">
    <property type="entry name" value="REM"/>
    <property type="match status" value="1"/>
</dbReference>
<dbReference type="SMART" id="SM00164">
    <property type="entry name" value="TBC"/>
    <property type="match status" value="1"/>
</dbReference>
<dbReference type="Gene3D" id="1.10.840.10">
    <property type="entry name" value="Ras guanine-nucleotide exchange factors catalytic domain"/>
    <property type="match status" value="1"/>
</dbReference>
<feature type="compositionally biased region" description="Basic and acidic residues" evidence="2">
    <location>
        <begin position="640"/>
        <end position="664"/>
    </location>
</feature>
<dbReference type="STRING" id="86630.A0A367KAP8"/>
<keyword evidence="1" id="KW-0344">Guanine-nucleotide releasing factor</keyword>
<dbReference type="SUPFAM" id="SSF48366">
    <property type="entry name" value="Ras GEF"/>
    <property type="match status" value="1"/>
</dbReference>
<dbReference type="PROSITE" id="PS50212">
    <property type="entry name" value="RASGEF_NTER"/>
    <property type="match status" value="1"/>
</dbReference>
<feature type="compositionally biased region" description="Polar residues" evidence="2">
    <location>
        <begin position="1007"/>
        <end position="1019"/>
    </location>
</feature>
<dbReference type="PROSITE" id="PS50086">
    <property type="entry name" value="TBC_RABGAP"/>
    <property type="match status" value="1"/>
</dbReference>
<dbReference type="InterPro" id="IPR036964">
    <property type="entry name" value="RASGEF_cat_dom_sf"/>
</dbReference>
<feature type="compositionally biased region" description="Polar residues" evidence="2">
    <location>
        <begin position="628"/>
        <end position="637"/>
    </location>
</feature>
<feature type="compositionally biased region" description="Polar residues" evidence="2">
    <location>
        <begin position="1167"/>
        <end position="1185"/>
    </location>
</feature>
<dbReference type="GO" id="GO:0005096">
    <property type="term" value="F:GTPase activator activity"/>
    <property type="evidence" value="ECO:0007669"/>
    <property type="project" value="TreeGrafter"/>
</dbReference>
<evidence type="ECO:0000256" key="2">
    <source>
        <dbReference type="SAM" id="MobiDB-lite"/>
    </source>
</evidence>
<gene>
    <name evidence="6" type="ORF">CU097_014156</name>
</gene>
<feature type="domain" description="N-terminal Ras-GEF" evidence="5">
    <location>
        <begin position="401"/>
        <end position="521"/>
    </location>
</feature>
<feature type="compositionally biased region" description="Basic and acidic residues" evidence="2">
    <location>
        <begin position="855"/>
        <end position="866"/>
    </location>
</feature>
<feature type="compositionally biased region" description="Polar residues" evidence="2">
    <location>
        <begin position="872"/>
        <end position="883"/>
    </location>
</feature>
<dbReference type="SMART" id="SM00229">
    <property type="entry name" value="RasGEFN"/>
    <property type="match status" value="1"/>
</dbReference>
<dbReference type="InterPro" id="IPR000195">
    <property type="entry name" value="Rab-GAP-TBC_dom"/>
</dbReference>
<dbReference type="Pfam" id="PF00617">
    <property type="entry name" value="RasGEF"/>
    <property type="match status" value="1"/>
</dbReference>
<dbReference type="SMART" id="SM00147">
    <property type="entry name" value="RasGEF"/>
    <property type="match status" value="1"/>
</dbReference>
<protein>
    <recommendedName>
        <fullName evidence="8">Rab-GAP TBC domain-containing protein</fullName>
    </recommendedName>
</protein>
<evidence type="ECO:0000259" key="3">
    <source>
        <dbReference type="PROSITE" id="PS50009"/>
    </source>
</evidence>
<dbReference type="PANTHER" id="PTHR47219">
    <property type="entry name" value="RAB GTPASE-ACTIVATING PROTEIN 1-LIKE"/>
    <property type="match status" value="1"/>
</dbReference>
<accession>A0A367KAP8</accession>
<dbReference type="Gene3D" id="1.10.10.750">
    <property type="entry name" value="Ypt/Rab-GAP domain of gyp1p, domain 1"/>
    <property type="match status" value="1"/>
</dbReference>
<evidence type="ECO:0008006" key="8">
    <source>
        <dbReference type="Google" id="ProtNLM"/>
    </source>
</evidence>
<dbReference type="Pfam" id="PF00618">
    <property type="entry name" value="RasGEF_N"/>
    <property type="match status" value="1"/>
</dbReference>
<dbReference type="InterPro" id="IPR000651">
    <property type="entry name" value="Ras-like_Gua-exchang_fac_N"/>
</dbReference>
<feature type="region of interest" description="Disordered" evidence="2">
    <location>
        <begin position="1102"/>
        <end position="1121"/>
    </location>
</feature>
<evidence type="ECO:0000256" key="1">
    <source>
        <dbReference type="PROSITE-ProRule" id="PRU00168"/>
    </source>
</evidence>
<feature type="domain" description="Rab-GAP TBC" evidence="4">
    <location>
        <begin position="1625"/>
        <end position="1830"/>
    </location>
</feature>
<dbReference type="InterPro" id="IPR023578">
    <property type="entry name" value="Ras_GEF_dom_sf"/>
</dbReference>
<dbReference type="InterPro" id="IPR050302">
    <property type="entry name" value="Rab_GAP_TBC_domain"/>
</dbReference>
<evidence type="ECO:0000313" key="6">
    <source>
        <dbReference type="EMBL" id="RCH99248.1"/>
    </source>
</evidence>
<dbReference type="GO" id="GO:0005085">
    <property type="term" value="F:guanyl-nucleotide exchange factor activity"/>
    <property type="evidence" value="ECO:0007669"/>
    <property type="project" value="UniProtKB-KW"/>
</dbReference>
<proteinExistence type="predicted"/>
<dbReference type="GO" id="GO:0031267">
    <property type="term" value="F:small GTPase binding"/>
    <property type="evidence" value="ECO:0007669"/>
    <property type="project" value="TreeGrafter"/>
</dbReference>
<dbReference type="SUPFAM" id="SSF47923">
    <property type="entry name" value="Ypt/Rab-GAP domain of gyp1p"/>
    <property type="match status" value="2"/>
</dbReference>
<feature type="region of interest" description="Disordered" evidence="2">
    <location>
        <begin position="735"/>
        <end position="1033"/>
    </location>
</feature>
<evidence type="ECO:0000259" key="4">
    <source>
        <dbReference type="PROSITE" id="PS50086"/>
    </source>
</evidence>
<feature type="compositionally biased region" description="Polar residues" evidence="2">
    <location>
        <begin position="962"/>
        <end position="971"/>
    </location>
</feature>
<dbReference type="Proteomes" id="UP000252139">
    <property type="component" value="Unassembled WGS sequence"/>
</dbReference>
<dbReference type="OrthoDB" id="10254377at2759"/>
<organism evidence="6 7">
    <name type="scientific">Rhizopus azygosporus</name>
    <name type="common">Rhizopus microsporus var. azygosporus</name>
    <dbReference type="NCBI Taxonomy" id="86630"/>
    <lineage>
        <taxon>Eukaryota</taxon>
        <taxon>Fungi</taxon>
        <taxon>Fungi incertae sedis</taxon>
        <taxon>Mucoromycota</taxon>
        <taxon>Mucoromycotina</taxon>
        <taxon>Mucoromycetes</taxon>
        <taxon>Mucorales</taxon>
        <taxon>Mucorineae</taxon>
        <taxon>Rhizopodaceae</taxon>
        <taxon>Rhizopus</taxon>
    </lineage>
</organism>
<feature type="region of interest" description="Disordered" evidence="2">
    <location>
        <begin position="1152"/>
        <end position="1197"/>
    </location>
</feature>
<dbReference type="Gene3D" id="1.10.472.80">
    <property type="entry name" value="Ypt/Rab-GAP domain of gyp1p, domain 3"/>
    <property type="match status" value="1"/>
</dbReference>
<feature type="compositionally biased region" description="Low complexity" evidence="2">
    <location>
        <begin position="667"/>
        <end position="676"/>
    </location>
</feature>
<feature type="domain" description="Ras-GEF" evidence="3">
    <location>
        <begin position="1251"/>
        <end position="1567"/>
    </location>
</feature>
<dbReference type="PROSITE" id="PS50009">
    <property type="entry name" value="RASGEF_CAT"/>
    <property type="match status" value="1"/>
</dbReference>
<feature type="compositionally biased region" description="Basic and acidic residues" evidence="2">
    <location>
        <begin position="1021"/>
        <end position="1033"/>
    </location>
</feature>
<dbReference type="InterPro" id="IPR035969">
    <property type="entry name" value="Rab-GAP_TBC_sf"/>
</dbReference>
<feature type="compositionally biased region" description="Basic and acidic residues" evidence="2">
    <location>
        <begin position="735"/>
        <end position="759"/>
    </location>
</feature>
<feature type="compositionally biased region" description="Basic and acidic residues" evidence="2">
    <location>
        <begin position="793"/>
        <end position="832"/>
    </location>
</feature>
<comment type="caution">
    <text evidence="6">The sequence shown here is derived from an EMBL/GenBank/DDBJ whole genome shotgun (WGS) entry which is preliminary data.</text>
</comment>
<sequence>MIDRSISTANSWSPAVNKFQIPTQDHERINSERRTTTKLMPLQDNESSLTPRKRNNSLIPVELMMNTTGEAGRECAALATVFGVPEYVDSKIFWERQLERTSENNKYGYVAVSNVSVMSRPLSNSPLSTNTEDMVQSHAISSYVDSVLGQVATFNPSLGPTPTPTKSFALPKIPSVSKFNDILPEDEQGSEFMFPANPSSIIIPSMVRSESYSSINSAYSSFQKEKTNQPAGEVDSKEDPFMLGTPEIFDFITSDEDERFIIWGPDPIILSSSMATATSLTPERPSSYATLYNNQHSRPELKGFSSNATSTLVRSNSVQNEKNGRFGSIRLSDLRKPLKHSLSSITHKDGENNSSGHNGGSFLLRKALGIKRSSKTYSNDSASISTADTTAASIPTSLADIPKVIEAATIHKLVEKLTNTLDYTFMTDFFLTYRDFLRSEELCQLLISRFTWALQNDEENRRIVRIRTFVVLRHWLSNYFVHDFIGNYDLRKLLTDFLNKLARHPLVKTSPRDQRIVKTLKRVVRRLKKLYYTRSSAASRVKIIAPPPPTFEQEQMGELVRAKLSQNVIRRKTAIRVDMSGDHHGNMAVQDARYAPVVVVGSVNMKTSMIESGVECASKSSQLRRYPSQVSAPSVATAQHPEESLSYHRYDKSAADMPEAETKSRRASSVASVASEDSLESEISAGKTIPDETDDEDCQSHLQDSFTEYDEHDLHWLREQQETIEYFKALAKQQEEEKEQHLSDKNGAESSKDDIKTKPSELANLIKSDITSENSAPPSPITPNDNSTTNEYSVRRIPSEKWCRDLTTEDNRRSKQDPDVSKALPEELLKELEPEEDTVTRSTSPLGLSRKLSKKSIERRKSEKNLQDIVSGRSSAVSSTATSPHLIGTGSNRDVPEMPPLSPEMFGDGIPVAVSNSKKKTLKKKKSGLKKKSSFQSSKNGVEESADTFAAIPYEQTEDLSQEQTKYQDIGSSQSSKSPSKRKLTKAISKVFKQSQPEDTTKDEPVSSPQSLPNESNVRPASEENAKENEKQEVGGRFVSLIAEQLRSNISRDDFDIDCECRKCTGNKNSTEICKRFSVMLIPDEERRRSFELRRRRGASVDMGNRMPVHPLDDPFSNQRSSKTFNNGPVYLGQLDTKSIIESCAGNKGTSTTIPRIVDDSDDDHSTVSFTPSEKSIQTEGQAGSSRAGRASMVSNSNPRRSKIMELDIPPASPGDEIYNGARKSVIEGINIPQHITSRSSSDKSFIMSYRTSKLASQFCFIERDVLIKVGWEELIHCKWTKMDADGKINPNYAEPQDDALFDDGMNTTAISYTRQSEKRRAQGQGIEHVIQRFNTVCQWVSSEIVRTKNINDRVKLIEKFIRLAMKCKLYSNYATLVQILLGLQSPAIARLEKTWSKVSVKYHRQLNKLTEFTSPMKNWKHIRDSMTEVAEEYGNSPAEVQVEMPGTSADKQKFKKTRIKIPFGGCIPFLGIYLSDLVFNSEKPKYLKPNLENRRIYNANTTRNLPACLDQPLVNFRKYRVIATVIKRVLIFQGLATRYSFDEDPILKEMCRSLEVLDAATIREDVYGFKKPTKWINADALREIEQRNEIVMERQLEKWQELTLNADDEWPSIGPQLFRFVKDGIPRELRPKIWMHYSGASRKKLENQGLYDLLVKQAEDAGKSNEYAAVIERDLCRTFPDNIYFADHSSTKIHMLRRVLLAFSMHSPEIGYCQSFNFLAGLLILLLDSEEDAFWMMYTVVHDYFPEGMFDTKMVGANIEQTVLMMLVYEKLPGVWAKIASRKCFWECEQENNLPPITLVTNHWFMTLFINILPIETVLCVWDCFFVGGGFKVLYQAALTIIKMNEESIWEAEDSVDAFQILQNSPKKIIDGRHFIEVIFSSPSISDDITMKDINRRRRQFLQRKKE</sequence>
<dbReference type="Gene3D" id="1.20.870.10">
    <property type="entry name" value="Son of sevenless (SoS) protein Chain: S domain 1"/>
    <property type="match status" value="1"/>
</dbReference>
<keyword evidence="7" id="KW-1185">Reference proteome</keyword>
<dbReference type="Pfam" id="PF00566">
    <property type="entry name" value="RabGAP-TBC"/>
    <property type="match status" value="1"/>
</dbReference>
<evidence type="ECO:0000259" key="5">
    <source>
        <dbReference type="PROSITE" id="PS50212"/>
    </source>
</evidence>
<reference evidence="6 7" key="1">
    <citation type="journal article" date="2018" name="G3 (Bethesda)">
        <title>Phylogenetic and Phylogenomic Definition of Rhizopus Species.</title>
        <authorList>
            <person name="Gryganskyi A.P."/>
            <person name="Golan J."/>
            <person name="Dolatabadi S."/>
            <person name="Mondo S."/>
            <person name="Robb S."/>
            <person name="Idnurm A."/>
            <person name="Muszewska A."/>
            <person name="Steczkiewicz K."/>
            <person name="Masonjones S."/>
            <person name="Liao H.L."/>
            <person name="Gajdeczka M.T."/>
            <person name="Anike F."/>
            <person name="Vuek A."/>
            <person name="Anishchenko I.M."/>
            <person name="Voigt K."/>
            <person name="de Hoog G.S."/>
            <person name="Smith M.E."/>
            <person name="Heitman J."/>
            <person name="Vilgalys R."/>
            <person name="Stajich J.E."/>
        </authorList>
    </citation>
    <scope>NUCLEOTIDE SEQUENCE [LARGE SCALE GENOMIC DNA]</scope>
    <source>
        <strain evidence="6 7">CBS 357.93</strain>
    </source>
</reference>
<feature type="region of interest" description="Disordered" evidence="2">
    <location>
        <begin position="628"/>
        <end position="700"/>
    </location>
</feature>
<dbReference type="EMBL" id="PJQL01000136">
    <property type="protein sequence ID" value="RCH99248.1"/>
    <property type="molecule type" value="Genomic_DNA"/>
</dbReference>
<name>A0A367KAP8_RHIAZ</name>
<dbReference type="Gene3D" id="1.10.8.270">
    <property type="entry name" value="putative rabgap domain of human tbc1 domain family member 14 like domains"/>
    <property type="match status" value="1"/>
</dbReference>
<feature type="compositionally biased region" description="Polar residues" evidence="2">
    <location>
        <begin position="769"/>
        <end position="792"/>
    </location>
</feature>